<reference evidence="1" key="1">
    <citation type="submission" date="2019-03" db="EMBL/GenBank/DDBJ databases">
        <title>Candidatus Syntrophosphaera thermopropionivorans: a novel player in syntrophic propionate oxidation during anaerobic digestion.</title>
        <authorList>
            <person name="Dyksma S."/>
        </authorList>
    </citation>
    <scope>NUCLEOTIDE SEQUENCE</scope>
    <source>
        <strain evidence="1">W5</strain>
    </source>
</reference>
<evidence type="ECO:0000313" key="1">
    <source>
        <dbReference type="EMBL" id="TDF72710.1"/>
    </source>
</evidence>
<comment type="caution">
    <text evidence="1">The sequence shown here is derived from an EMBL/GenBank/DDBJ whole genome shotgun (WGS) entry which is preliminary data.</text>
</comment>
<gene>
    <name evidence="1" type="ORF">E0946_05690</name>
</gene>
<keyword evidence="2" id="KW-1185">Reference proteome</keyword>
<organism evidence="1 2">
    <name type="scientific">Candidatus Syntrophosphaera thermopropionivorans</name>
    <dbReference type="NCBI Taxonomy" id="2593015"/>
    <lineage>
        <taxon>Bacteria</taxon>
        <taxon>Pseudomonadati</taxon>
        <taxon>Candidatus Cloacimonadota</taxon>
        <taxon>Candidatus Cloacimonadia</taxon>
        <taxon>Candidatus Cloacimonadales</taxon>
        <taxon>Candidatus Cloacimonadaceae</taxon>
        <taxon>Candidatus Syntrophosphaera</taxon>
    </lineage>
</organism>
<accession>A0AC61QIC3</accession>
<dbReference type="EC" id="6.3.2.13" evidence="1"/>
<proteinExistence type="predicted"/>
<name>A0AC61QIC3_9BACT</name>
<evidence type="ECO:0000313" key="2">
    <source>
        <dbReference type="Proteomes" id="UP000294588"/>
    </source>
</evidence>
<keyword evidence="1" id="KW-0436">Ligase</keyword>
<sequence>MKLKEILNLFQEHKILVNYQGLEENWEFKGKICTDSREVHAGDIFVCIKGLHSDGHNFIDEVKKKNAAFIVGEIPIDEALPYIQVTESRKAAALLAKLYYHNPSAEFRLIGITGTNGKTTTSMLLYRALMELGYCCGWIGTLGYYINDEHYSTHHTTPDILELNQILSRMVEKGVKYVSMEVSSHALALDRVYGLEFDYCLFTNLSREHLDFHQTMEEYGSAKKKLFEPTIQHKAVGLINIDDNFGRKLFEELKGVNAYVYSIGNSDADFIIRTEHSLLPYSTSGNRFSLQTPEGIINIRSSLLGSFNMNNLAMCAATLNLMGFEARQIEQCLNIAQPVKGRFEPVPNDRGIKVFVDYAHTPDAMENVLQACQDLEHKRILCLFGAGGDRDKGKRSLMLQIALHYANAVIITDDNPRFEDPDAIIRDIVAGTELWFPWWIIRNRKEAIHSILRLAQAGDIVLLCGKGHENYQEIEGVRYPFDDAEIASEFLHSEDAFQLRQDELTLPVDKLMLELLAGIPLTVNGKYKPPESYHFLSTDSRTIAPNSIFFALTGSHFNGNDFLPQVLSDETILGVGTIENQGWKNYIQVPDTLSLLASLCRKYLQLFDIYKIALTGSTGKSSTKEMLAQVFNSSAPTLKTQANENNMIGLCKTIPRIKPEHRYGVFELGTNAFGEIAALADVCNPDAGIIINIGPSHLEKLLDEDGVFREKTALFNRPLEIRLFDGDDPRFALYKDKGKSVGFSDTSDFHITDLECDEASCHFKINGEPFTIPYSAPFLAKNASFAIAMGMLKDIPLPQIKTAIANPVQLDLRLQVEKTDSYILIVDCYNANPISMQSAIEYWHKLEPEREHIAILGDMLELGTQAPMYHNMIGTILTEKGVDRLITVGNLSRYYHSSDNSKQIEHFDSVDELIKSDILKTLTPGAVILIKGSHSVQLEKVLPILRKGS</sequence>
<dbReference type="EMBL" id="SMOG01000019">
    <property type="protein sequence ID" value="TDF72710.1"/>
    <property type="molecule type" value="Genomic_DNA"/>
</dbReference>
<protein>
    <submittedName>
        <fullName evidence="1">UDP-N-acetylmuramoyl-L-alanyl-D-glutamate--2, 6-diaminopimelate ligase</fullName>
        <ecNumber evidence="1">6.3.2.13</ecNumber>
    </submittedName>
</protein>
<dbReference type="Proteomes" id="UP000294588">
    <property type="component" value="Unassembled WGS sequence"/>
</dbReference>